<sequence length="240" mass="26798">MLSRNTIVLAWYNFPMNFTLDQDLLEKYPGIVIAFAVIKNANIFGPDERSNQILTNIYPEVIKNYTLDQLENHPHSQAYINFAKTLGISPDTAFLPHLQIKRVLKGKNIGNINNVVNAYMALELMDNLSFSAYDLDKIQGDITTSLAKGGEQMTLIGGEEVTLKAGDFIMSDSQSPFYSFSEGYRDSSKVTSQTNTVLFIVDAPGGIDSKEITNAIKKLAEQFDNSAYFILDQNNPLHKL</sequence>
<protein>
    <recommendedName>
        <fullName evidence="1">B3/B4 tRNA-binding domain-containing protein</fullName>
    </recommendedName>
</protein>
<dbReference type="SUPFAM" id="SSF56037">
    <property type="entry name" value="PheT/TilS domain"/>
    <property type="match status" value="1"/>
</dbReference>
<feature type="domain" description="B3/B4 tRNA-binding" evidence="1">
    <location>
        <begin position="78"/>
        <end position="228"/>
    </location>
</feature>
<name>A0A0G1BCJ5_9BACT</name>
<dbReference type="InterPro" id="IPR020825">
    <property type="entry name" value="Phe-tRNA_synthase-like_B3/B4"/>
</dbReference>
<dbReference type="GO" id="GO:0004826">
    <property type="term" value="F:phenylalanine-tRNA ligase activity"/>
    <property type="evidence" value="ECO:0007669"/>
    <property type="project" value="InterPro"/>
</dbReference>
<dbReference type="Pfam" id="PF03483">
    <property type="entry name" value="B3_4"/>
    <property type="match status" value="1"/>
</dbReference>
<proteinExistence type="predicted"/>
<dbReference type="SMART" id="SM00873">
    <property type="entry name" value="B3_4"/>
    <property type="match status" value="1"/>
</dbReference>
<evidence type="ECO:0000313" key="3">
    <source>
        <dbReference type="Proteomes" id="UP000034785"/>
    </source>
</evidence>
<dbReference type="EMBL" id="LCEJ01000010">
    <property type="protein sequence ID" value="KKS70909.1"/>
    <property type="molecule type" value="Genomic_DNA"/>
</dbReference>
<dbReference type="Gene3D" id="3.50.40.10">
    <property type="entry name" value="Phenylalanyl-trna Synthetase, Chain B, domain 3"/>
    <property type="match status" value="1"/>
</dbReference>
<reference evidence="2 3" key="1">
    <citation type="journal article" date="2015" name="Nature">
        <title>rRNA introns, odd ribosomes, and small enigmatic genomes across a large radiation of phyla.</title>
        <authorList>
            <person name="Brown C.T."/>
            <person name="Hug L.A."/>
            <person name="Thomas B.C."/>
            <person name="Sharon I."/>
            <person name="Castelle C.J."/>
            <person name="Singh A."/>
            <person name="Wilkins M.J."/>
            <person name="Williams K.H."/>
            <person name="Banfield J.F."/>
        </authorList>
    </citation>
    <scope>NUCLEOTIDE SEQUENCE [LARGE SCALE GENOMIC DNA]</scope>
</reference>
<dbReference type="AlphaFoldDB" id="A0A0G1BCJ5"/>
<dbReference type="GO" id="GO:0003723">
    <property type="term" value="F:RNA binding"/>
    <property type="evidence" value="ECO:0007669"/>
    <property type="project" value="InterPro"/>
</dbReference>
<organism evidence="2 3">
    <name type="scientific">Candidatus Daviesbacteria bacterium GW2011_GWA2_42_7</name>
    <dbReference type="NCBI Taxonomy" id="1618425"/>
    <lineage>
        <taxon>Bacteria</taxon>
        <taxon>Candidatus Daviesiibacteriota</taxon>
    </lineage>
</organism>
<evidence type="ECO:0000259" key="1">
    <source>
        <dbReference type="SMART" id="SM00873"/>
    </source>
</evidence>
<dbReference type="Proteomes" id="UP000034785">
    <property type="component" value="Unassembled WGS sequence"/>
</dbReference>
<comment type="caution">
    <text evidence="2">The sequence shown here is derived from an EMBL/GenBank/DDBJ whole genome shotgun (WGS) entry which is preliminary data.</text>
</comment>
<evidence type="ECO:0000313" key="2">
    <source>
        <dbReference type="EMBL" id="KKS70909.1"/>
    </source>
</evidence>
<dbReference type="PANTHER" id="PTHR39209:SF2">
    <property type="entry name" value="CYTOPLASMIC PROTEIN"/>
    <property type="match status" value="1"/>
</dbReference>
<gene>
    <name evidence="2" type="ORF">UV41_C0010G0020</name>
</gene>
<dbReference type="PANTHER" id="PTHR39209">
    <property type="match status" value="1"/>
</dbReference>
<dbReference type="InterPro" id="IPR005146">
    <property type="entry name" value="B3/B4_tRNA-bd"/>
</dbReference>
<accession>A0A0G1BCJ5</accession>